<reference evidence="1 2" key="1">
    <citation type="submission" date="2015-09" db="EMBL/GenBank/DDBJ databases">
        <title>Genome of Desulfovibrio dechloracetivorans BerOc1, a mercury methylating strain isolated from highly hydrocarbons and metals contaminated coastal sediments.</title>
        <authorList>
            <person name="Goni Urriza M."/>
            <person name="Gassie C."/>
            <person name="Bouchez O."/>
            <person name="Klopp C."/>
            <person name="Ranchou-Peyruse A."/>
            <person name="Remy G."/>
        </authorList>
    </citation>
    <scope>NUCLEOTIDE SEQUENCE [LARGE SCALE GENOMIC DNA]</scope>
    <source>
        <strain evidence="1 2">BerOc1</strain>
    </source>
</reference>
<protein>
    <submittedName>
        <fullName evidence="1">Uncharacterized protein</fullName>
    </submittedName>
</protein>
<keyword evidence="2" id="KW-1185">Reference proteome</keyword>
<proteinExistence type="predicted"/>
<gene>
    <name evidence="1" type="ORF">BerOc1_01998</name>
</gene>
<comment type="caution">
    <text evidence="1">The sequence shown here is derived from an EMBL/GenBank/DDBJ whole genome shotgun (WGS) entry which is preliminary data.</text>
</comment>
<evidence type="ECO:0000313" key="2">
    <source>
        <dbReference type="Proteomes" id="UP000181901"/>
    </source>
</evidence>
<sequence>MNVIVHFQKNGIRDEVFLANHNLFSELVDHLFGTLETFGDVAVLCQDPALATEIHSLTGRESRILDSSMKLLDGEKLRDWSKTVVETVLPGAEPEPALIVSPFAGMVTGARIASFLDSAGKRQAFSLSEIGSNANPFWLNLISPLSRNGDVYQDTNTTTLPRFFNPKAPFVDVPELEKRCGKANVLGSQWLPPMYREDRALVMFRGGACWECIMAAPGEEETPLLYALPLFDMSLAQPLSLPAGAAS</sequence>
<dbReference type="RefSeq" id="WP_071545537.1">
    <property type="nucleotide sequence ID" value="NZ_LKAQ01000004.1"/>
</dbReference>
<name>A0A1J5MW81_9BACT</name>
<accession>A0A1J5MW81</accession>
<organism evidence="1 2">
    <name type="scientific">Pseudodesulfovibrio hydrargyri</name>
    <dbReference type="NCBI Taxonomy" id="2125990"/>
    <lineage>
        <taxon>Bacteria</taxon>
        <taxon>Pseudomonadati</taxon>
        <taxon>Thermodesulfobacteriota</taxon>
        <taxon>Desulfovibrionia</taxon>
        <taxon>Desulfovibrionales</taxon>
        <taxon>Desulfovibrionaceae</taxon>
    </lineage>
</organism>
<dbReference type="Proteomes" id="UP000181901">
    <property type="component" value="Unassembled WGS sequence"/>
</dbReference>
<evidence type="ECO:0000313" key="1">
    <source>
        <dbReference type="EMBL" id="OIQ50068.1"/>
    </source>
</evidence>
<dbReference type="EMBL" id="LKAQ01000004">
    <property type="protein sequence ID" value="OIQ50068.1"/>
    <property type="molecule type" value="Genomic_DNA"/>
</dbReference>
<dbReference type="AlphaFoldDB" id="A0A1J5MW81"/>